<organism evidence="2 3">
    <name type="scientific">Nocardia bhagyanarayanae</name>
    <dbReference type="NCBI Taxonomy" id="1215925"/>
    <lineage>
        <taxon>Bacteria</taxon>
        <taxon>Bacillati</taxon>
        <taxon>Actinomycetota</taxon>
        <taxon>Actinomycetes</taxon>
        <taxon>Mycobacteriales</taxon>
        <taxon>Nocardiaceae</taxon>
        <taxon>Nocardia</taxon>
    </lineage>
</organism>
<protein>
    <submittedName>
        <fullName evidence="2">Uncharacterized protein DUF2567</fullName>
    </submittedName>
</protein>
<proteinExistence type="predicted"/>
<comment type="caution">
    <text evidence="2">The sequence shown here is derived from an EMBL/GenBank/DDBJ whole genome shotgun (WGS) entry which is preliminary data.</text>
</comment>
<feature type="transmembrane region" description="Helical" evidence="1">
    <location>
        <begin position="15"/>
        <end position="37"/>
    </location>
</feature>
<evidence type="ECO:0000313" key="3">
    <source>
        <dbReference type="Proteomes" id="UP000316331"/>
    </source>
</evidence>
<feature type="transmembrane region" description="Helical" evidence="1">
    <location>
        <begin position="93"/>
        <end position="112"/>
    </location>
</feature>
<dbReference type="Pfam" id="PF10821">
    <property type="entry name" value="DUF2567"/>
    <property type="match status" value="1"/>
</dbReference>
<dbReference type="InterPro" id="IPR021213">
    <property type="entry name" value="DUF2567"/>
</dbReference>
<keyword evidence="3" id="KW-1185">Reference proteome</keyword>
<dbReference type="EMBL" id="VFPG01000002">
    <property type="protein sequence ID" value="TQM26070.1"/>
    <property type="molecule type" value="Genomic_DNA"/>
</dbReference>
<sequence>MAAVQARGVRTEAGVALLVLAAVVVCSVLVGVLWGFLAPTEQLLVTEPGRGAPLTGESTHQFDAVALFVCAGGVTGLLTAVAAWRLRTVRGPLLQLGLVSGSLLGAYSMVLVGETVTELLHPRPDDPPVGQIVELPTQVGTALALVVQPLIASLVLLFLAALNPSEDLGTGYGSAFGRSRPSEAFTPIGFDAAGARAPYGSAYGGYDPAAEDGTDSVPRPAR</sequence>
<keyword evidence="1" id="KW-0812">Transmembrane</keyword>
<feature type="transmembrane region" description="Helical" evidence="1">
    <location>
        <begin position="142"/>
        <end position="162"/>
    </location>
</feature>
<feature type="transmembrane region" description="Helical" evidence="1">
    <location>
        <begin position="64"/>
        <end position="86"/>
    </location>
</feature>
<evidence type="ECO:0000256" key="1">
    <source>
        <dbReference type="SAM" id="Phobius"/>
    </source>
</evidence>
<keyword evidence="1" id="KW-1133">Transmembrane helix</keyword>
<name>A0A543EWW2_9NOCA</name>
<dbReference type="Proteomes" id="UP000316331">
    <property type="component" value="Unassembled WGS sequence"/>
</dbReference>
<accession>A0A543EWW2</accession>
<keyword evidence="1" id="KW-0472">Membrane</keyword>
<reference evidence="2 3" key="1">
    <citation type="submission" date="2019-06" db="EMBL/GenBank/DDBJ databases">
        <title>Sequencing the genomes of 1000 actinobacteria strains.</title>
        <authorList>
            <person name="Klenk H.-P."/>
        </authorList>
    </citation>
    <scope>NUCLEOTIDE SEQUENCE [LARGE SCALE GENOMIC DNA]</scope>
    <source>
        <strain evidence="2 3">DSM 103495</strain>
    </source>
</reference>
<gene>
    <name evidence="2" type="ORF">FB390_6247</name>
</gene>
<evidence type="ECO:0000313" key="2">
    <source>
        <dbReference type="EMBL" id="TQM26070.1"/>
    </source>
</evidence>
<dbReference type="AlphaFoldDB" id="A0A543EWW2"/>